<reference evidence="2 3" key="1">
    <citation type="submission" date="2018-02" db="EMBL/GenBank/DDBJ databases">
        <title>The genomes of Aspergillus section Nigri reveals drivers in fungal speciation.</title>
        <authorList>
            <consortium name="DOE Joint Genome Institute"/>
            <person name="Vesth T.C."/>
            <person name="Nybo J."/>
            <person name="Theobald S."/>
            <person name="Brandl J."/>
            <person name="Frisvad J.C."/>
            <person name="Nielsen K.F."/>
            <person name="Lyhne E.K."/>
            <person name="Kogle M.E."/>
            <person name="Kuo A."/>
            <person name="Riley R."/>
            <person name="Clum A."/>
            <person name="Nolan M."/>
            <person name="Lipzen A."/>
            <person name="Salamov A."/>
            <person name="Henrissat B."/>
            <person name="Wiebenga A."/>
            <person name="De vries R.P."/>
            <person name="Grigoriev I.V."/>
            <person name="Mortensen U.H."/>
            <person name="Andersen M.R."/>
            <person name="Baker S.E."/>
        </authorList>
    </citation>
    <scope>NUCLEOTIDE SEQUENCE [LARGE SCALE GENOMIC DNA]</scope>
    <source>
        <strain evidence="2 3">CBS 114.80</strain>
    </source>
</reference>
<accession>A0A2V5I4W5</accession>
<protein>
    <submittedName>
        <fullName evidence="2">Uncharacterized protein</fullName>
    </submittedName>
</protein>
<organism evidence="2 3">
    <name type="scientific">Aspergillus indologenus CBS 114.80</name>
    <dbReference type="NCBI Taxonomy" id="1450541"/>
    <lineage>
        <taxon>Eukaryota</taxon>
        <taxon>Fungi</taxon>
        <taxon>Dikarya</taxon>
        <taxon>Ascomycota</taxon>
        <taxon>Pezizomycotina</taxon>
        <taxon>Eurotiomycetes</taxon>
        <taxon>Eurotiomycetidae</taxon>
        <taxon>Eurotiales</taxon>
        <taxon>Aspergillaceae</taxon>
        <taxon>Aspergillus</taxon>
        <taxon>Aspergillus subgen. Circumdati</taxon>
    </lineage>
</organism>
<evidence type="ECO:0000313" key="3">
    <source>
        <dbReference type="Proteomes" id="UP000248817"/>
    </source>
</evidence>
<feature type="region of interest" description="Disordered" evidence="1">
    <location>
        <begin position="21"/>
        <end position="76"/>
    </location>
</feature>
<dbReference type="AlphaFoldDB" id="A0A2V5I4W5"/>
<evidence type="ECO:0000313" key="2">
    <source>
        <dbReference type="EMBL" id="PYI29284.1"/>
    </source>
</evidence>
<sequence length="76" mass="8428">MSSIKNIGHADFSAEVLPTESCQTRRLDTPRPIPVPARTSHAACGSKPRRTRLLHPFQNPKHQGKGIFRGIMDRPG</sequence>
<gene>
    <name evidence="2" type="ORF">BP00DRAFT_427734</name>
</gene>
<dbReference type="EMBL" id="KZ825534">
    <property type="protein sequence ID" value="PYI29284.1"/>
    <property type="molecule type" value="Genomic_DNA"/>
</dbReference>
<dbReference type="Proteomes" id="UP000248817">
    <property type="component" value="Unassembled WGS sequence"/>
</dbReference>
<keyword evidence="3" id="KW-1185">Reference proteome</keyword>
<name>A0A2V5I4W5_9EURO</name>
<proteinExistence type="predicted"/>
<evidence type="ECO:0000256" key="1">
    <source>
        <dbReference type="SAM" id="MobiDB-lite"/>
    </source>
</evidence>